<evidence type="ECO:0000313" key="2">
    <source>
        <dbReference type="EMBL" id="KAL0951589.1"/>
    </source>
</evidence>
<feature type="domain" description="F-box" evidence="1">
    <location>
        <begin position="6"/>
        <end position="52"/>
    </location>
</feature>
<dbReference type="EMBL" id="JASNQZ010000011">
    <property type="protein sequence ID" value="KAL0951589.1"/>
    <property type="molecule type" value="Genomic_DNA"/>
</dbReference>
<evidence type="ECO:0000259" key="1">
    <source>
        <dbReference type="PROSITE" id="PS50181"/>
    </source>
</evidence>
<dbReference type="Pfam" id="PF12937">
    <property type="entry name" value="F-box-like"/>
    <property type="match status" value="1"/>
</dbReference>
<reference evidence="3" key="1">
    <citation type="submission" date="2024-06" db="EMBL/GenBank/DDBJ databases">
        <title>Multi-omics analyses provide insights into the biosynthesis of the anticancer antibiotic pleurotin in Hohenbuehelia grisea.</title>
        <authorList>
            <person name="Weaver J.A."/>
            <person name="Alberti F."/>
        </authorList>
    </citation>
    <scope>NUCLEOTIDE SEQUENCE [LARGE SCALE GENOMIC DNA]</scope>
    <source>
        <strain evidence="3">T-177</strain>
    </source>
</reference>
<sequence length="242" mass="27196">MTTTMSLRFLDMPPEIMLHIFSFLDLPDLEIVVQLAPLLRKLADDPALHKNRIRVIAPSRISHSLFGQAKGVALRPTVADLVHRGVMRGLGIERRWRMGIYLYSHVSVRQYETGMLLRKQHAGSVVSTYLRQRTANADNLKALYLSHVMPDVESSSHTVSRSLLPVMRKLKWSLKRDKLAKSMREGPCMVAVVGGAADGSGFTRWLESHGRNVMLEDSNGRVRLAVCPNVRKIIGAFETMGR</sequence>
<gene>
    <name evidence="2" type="ORF">HGRIS_008270</name>
</gene>
<evidence type="ECO:0000313" key="3">
    <source>
        <dbReference type="Proteomes" id="UP001556367"/>
    </source>
</evidence>
<comment type="caution">
    <text evidence="2">The sequence shown here is derived from an EMBL/GenBank/DDBJ whole genome shotgun (WGS) entry which is preliminary data.</text>
</comment>
<dbReference type="Gene3D" id="1.20.1280.50">
    <property type="match status" value="1"/>
</dbReference>
<organism evidence="2 3">
    <name type="scientific">Hohenbuehelia grisea</name>
    <dbReference type="NCBI Taxonomy" id="104357"/>
    <lineage>
        <taxon>Eukaryota</taxon>
        <taxon>Fungi</taxon>
        <taxon>Dikarya</taxon>
        <taxon>Basidiomycota</taxon>
        <taxon>Agaricomycotina</taxon>
        <taxon>Agaricomycetes</taxon>
        <taxon>Agaricomycetidae</taxon>
        <taxon>Agaricales</taxon>
        <taxon>Pleurotineae</taxon>
        <taxon>Pleurotaceae</taxon>
        <taxon>Hohenbuehelia</taxon>
    </lineage>
</organism>
<dbReference type="InterPro" id="IPR036047">
    <property type="entry name" value="F-box-like_dom_sf"/>
</dbReference>
<keyword evidence="3" id="KW-1185">Reference proteome</keyword>
<dbReference type="Proteomes" id="UP001556367">
    <property type="component" value="Unassembled WGS sequence"/>
</dbReference>
<dbReference type="SUPFAM" id="SSF81383">
    <property type="entry name" value="F-box domain"/>
    <property type="match status" value="1"/>
</dbReference>
<protein>
    <recommendedName>
        <fullName evidence="1">F-box domain-containing protein</fullName>
    </recommendedName>
</protein>
<proteinExistence type="predicted"/>
<dbReference type="PROSITE" id="PS50181">
    <property type="entry name" value="FBOX"/>
    <property type="match status" value="1"/>
</dbReference>
<accession>A0ABR3J7G8</accession>
<dbReference type="InterPro" id="IPR001810">
    <property type="entry name" value="F-box_dom"/>
</dbReference>
<name>A0ABR3J7G8_9AGAR</name>